<dbReference type="EMBL" id="JACCHL010000001">
    <property type="protein sequence ID" value="NYH55793.1"/>
    <property type="molecule type" value="Genomic_DNA"/>
</dbReference>
<dbReference type="Pfam" id="PF07883">
    <property type="entry name" value="Cupin_2"/>
    <property type="match status" value="1"/>
</dbReference>
<reference evidence="4" key="2">
    <citation type="submission" date="2016-08" db="EMBL/GenBank/DDBJ databases">
        <authorList>
            <person name="Tokovenko B."/>
            <person name="Kalinowski J."/>
        </authorList>
    </citation>
    <scope>NUCLEOTIDE SEQUENCE [LARGE SCALE GENOMIC DNA]</scope>
    <source>
        <strain evidence="4">UTMC102</strain>
    </source>
</reference>
<dbReference type="PANTHER" id="PTHR37694">
    <property type="entry name" value="SLR8022 PROTEIN"/>
    <property type="match status" value="1"/>
</dbReference>
<evidence type="ECO:0000313" key="4">
    <source>
        <dbReference type="Proteomes" id="UP000189004"/>
    </source>
</evidence>
<accession>A0A7Y9XHJ2</accession>
<organism evidence="3 4">
    <name type="scientific">Nocardiopsis sinuspersici</name>
    <dbReference type="NCBI Taxonomy" id="501010"/>
    <lineage>
        <taxon>Bacteria</taxon>
        <taxon>Bacillati</taxon>
        <taxon>Actinomycetota</taxon>
        <taxon>Actinomycetes</taxon>
        <taxon>Streptosporangiales</taxon>
        <taxon>Nocardiopsidaceae</taxon>
        <taxon>Nocardiopsis</taxon>
    </lineage>
</organism>
<name>A0A1V3C0X4_9ACTN</name>
<evidence type="ECO:0000313" key="2">
    <source>
        <dbReference type="EMBL" id="NYH55793.1"/>
    </source>
</evidence>
<sequence length="118" mass="13035">MADDARWTLITTGLDQLREQTPFKEGHTAPSRLFSNDDARVMHLALDEGAELTEHLVPSPILVQVLEGRIRFDVEDESHDLGPGAMIHVAGSVPHAVTAVGASRIMVVMLDPRRHTHR</sequence>
<dbReference type="RefSeq" id="WP_077690717.1">
    <property type="nucleotide sequence ID" value="NZ_JACCHL010000001.1"/>
</dbReference>
<protein>
    <submittedName>
        <fullName evidence="2">Quercetin dioxygenase-like cupin family protein</fullName>
    </submittedName>
</protein>
<dbReference type="STRING" id="501010.NOSIN_11275"/>
<keyword evidence="4" id="KW-1185">Reference proteome</keyword>
<dbReference type="AlphaFoldDB" id="A0A1V3C0X4"/>
<feature type="domain" description="Cupin type-2" evidence="1">
    <location>
        <begin position="45"/>
        <end position="108"/>
    </location>
</feature>
<dbReference type="InterPro" id="IPR011051">
    <property type="entry name" value="RmlC_Cupin_sf"/>
</dbReference>
<dbReference type="Proteomes" id="UP000584931">
    <property type="component" value="Unassembled WGS sequence"/>
</dbReference>
<dbReference type="PANTHER" id="PTHR37694:SF1">
    <property type="entry name" value="SLR8022 PROTEIN"/>
    <property type="match status" value="1"/>
</dbReference>
<evidence type="ECO:0000259" key="1">
    <source>
        <dbReference type="Pfam" id="PF07883"/>
    </source>
</evidence>
<dbReference type="OrthoDB" id="1121052at2"/>
<proteinExistence type="predicted"/>
<dbReference type="Gene3D" id="2.60.120.10">
    <property type="entry name" value="Jelly Rolls"/>
    <property type="match status" value="1"/>
</dbReference>
<dbReference type="Proteomes" id="UP000189004">
    <property type="component" value="Unassembled WGS sequence"/>
</dbReference>
<dbReference type="InterPro" id="IPR013096">
    <property type="entry name" value="Cupin_2"/>
</dbReference>
<keyword evidence="2" id="KW-0223">Dioxygenase</keyword>
<dbReference type="InterPro" id="IPR014710">
    <property type="entry name" value="RmlC-like_jellyroll"/>
</dbReference>
<dbReference type="CDD" id="cd02230">
    <property type="entry name" value="cupin_HP0902-like"/>
    <property type="match status" value="1"/>
</dbReference>
<reference evidence="2 5" key="3">
    <citation type="submission" date="2020-07" db="EMBL/GenBank/DDBJ databases">
        <title>Sequencing the genomes of 1000 actinobacteria strains.</title>
        <authorList>
            <person name="Klenk H.-P."/>
        </authorList>
    </citation>
    <scope>NUCLEOTIDE SEQUENCE [LARGE SCALE GENOMIC DNA]</scope>
    <source>
        <strain evidence="2 5">DSM 45278</strain>
    </source>
</reference>
<evidence type="ECO:0000313" key="5">
    <source>
        <dbReference type="Proteomes" id="UP000584931"/>
    </source>
</evidence>
<reference evidence="3" key="1">
    <citation type="submission" date="2016-08" db="EMBL/GenBank/DDBJ databases">
        <authorList>
            <person name="Seilhamer J.J."/>
        </authorList>
    </citation>
    <scope>NUCLEOTIDE SEQUENCE [LARGE SCALE GENOMIC DNA]</scope>
    <source>
        <strain evidence="3">UTMC102</strain>
    </source>
</reference>
<gene>
    <name evidence="2" type="ORF">HNR06_005382</name>
    <name evidence="3" type="ORF">NOSIN_11275</name>
</gene>
<dbReference type="GO" id="GO:0051213">
    <property type="term" value="F:dioxygenase activity"/>
    <property type="evidence" value="ECO:0007669"/>
    <property type="project" value="UniProtKB-KW"/>
</dbReference>
<accession>A0A1V3C0X4</accession>
<dbReference type="SUPFAM" id="SSF51182">
    <property type="entry name" value="RmlC-like cupins"/>
    <property type="match status" value="1"/>
</dbReference>
<evidence type="ECO:0000313" key="3">
    <source>
        <dbReference type="EMBL" id="OOC54313.1"/>
    </source>
</evidence>
<dbReference type="EMBL" id="MCOK01000001">
    <property type="protein sequence ID" value="OOC54313.1"/>
    <property type="molecule type" value="Genomic_DNA"/>
</dbReference>
<keyword evidence="2" id="KW-0560">Oxidoreductase</keyword>
<comment type="caution">
    <text evidence="3">The sequence shown here is derived from an EMBL/GenBank/DDBJ whole genome shotgun (WGS) entry which is preliminary data.</text>
</comment>